<dbReference type="RefSeq" id="WP_086110804.1">
    <property type="nucleotide sequence ID" value="NZ_CAWNGD010000097.1"/>
</dbReference>
<organism evidence="2 3">
    <name type="scientific">Xenorhabdus vietnamensis</name>
    <dbReference type="NCBI Taxonomy" id="351656"/>
    <lineage>
        <taxon>Bacteria</taxon>
        <taxon>Pseudomonadati</taxon>
        <taxon>Pseudomonadota</taxon>
        <taxon>Gammaproteobacteria</taxon>
        <taxon>Enterobacterales</taxon>
        <taxon>Morganellaceae</taxon>
        <taxon>Xenorhabdus</taxon>
    </lineage>
</organism>
<dbReference type="Pfam" id="PF00534">
    <property type="entry name" value="Glycos_transf_1"/>
    <property type="match status" value="1"/>
</dbReference>
<dbReference type="PANTHER" id="PTHR12526">
    <property type="entry name" value="GLYCOSYLTRANSFERASE"/>
    <property type="match status" value="1"/>
</dbReference>
<name>A0A1Y2S649_9GAMM</name>
<dbReference type="OrthoDB" id="9777346at2"/>
<dbReference type="CDD" id="cd03801">
    <property type="entry name" value="GT4_PimA-like"/>
    <property type="match status" value="1"/>
</dbReference>
<dbReference type="Proteomes" id="UP000194350">
    <property type="component" value="Unassembled WGS sequence"/>
</dbReference>
<dbReference type="AlphaFoldDB" id="A0A1Y2S649"/>
<accession>A0A1Y2S649</accession>
<evidence type="ECO:0000259" key="1">
    <source>
        <dbReference type="Pfam" id="PF00534"/>
    </source>
</evidence>
<dbReference type="GO" id="GO:0016757">
    <property type="term" value="F:glycosyltransferase activity"/>
    <property type="evidence" value="ECO:0007669"/>
    <property type="project" value="InterPro"/>
</dbReference>
<proteinExistence type="predicted"/>
<dbReference type="Gene3D" id="3.40.50.2000">
    <property type="entry name" value="Glycogen Phosphorylase B"/>
    <property type="match status" value="2"/>
</dbReference>
<protein>
    <submittedName>
        <fullName evidence="2">Glycosyltransferase</fullName>
    </submittedName>
</protein>
<feature type="domain" description="Glycosyl transferase family 1" evidence="1">
    <location>
        <begin position="167"/>
        <end position="304"/>
    </location>
</feature>
<evidence type="ECO:0000313" key="2">
    <source>
        <dbReference type="EMBL" id="OTA14118.1"/>
    </source>
</evidence>
<keyword evidence="3" id="KW-1185">Reference proteome</keyword>
<evidence type="ECO:0000313" key="3">
    <source>
        <dbReference type="Proteomes" id="UP000194350"/>
    </source>
</evidence>
<dbReference type="STRING" id="351656.Xvie_03980"/>
<keyword evidence="2" id="KW-0808">Transferase</keyword>
<gene>
    <name evidence="2" type="ORF">Xvie_03980</name>
</gene>
<dbReference type="EMBL" id="MUBJ01000051">
    <property type="protein sequence ID" value="OTA14118.1"/>
    <property type="molecule type" value="Genomic_DNA"/>
</dbReference>
<dbReference type="SUPFAM" id="SSF53756">
    <property type="entry name" value="UDP-Glycosyltransferase/glycogen phosphorylase"/>
    <property type="match status" value="1"/>
</dbReference>
<dbReference type="GO" id="GO:1901135">
    <property type="term" value="P:carbohydrate derivative metabolic process"/>
    <property type="evidence" value="ECO:0007669"/>
    <property type="project" value="UniProtKB-ARBA"/>
</dbReference>
<reference evidence="2 3" key="1">
    <citation type="submission" date="2016-10" db="EMBL/GenBank/DDBJ databases">
        <title>Systematic genetic and metabolomic analysis of Xenorhabdus and Photorhabdus spp., highlights the requirements for a dual symbiotic and pathogenic life style.</title>
        <authorList>
            <person name="Tobias N.J."/>
            <person name="Wolff H."/>
            <person name="Djahanschiri B."/>
            <person name="Pidot S.J."/>
            <person name="Stinear T.P."/>
            <person name="Ebersberger I."/>
            <person name="Bode H.B."/>
        </authorList>
    </citation>
    <scope>NUCLEOTIDE SEQUENCE [LARGE SCALE GENOMIC DNA]</scope>
    <source>
        <strain evidence="2 3">DSM 22392</strain>
    </source>
</reference>
<sequence>MKLLHLINLQGFGGSERLLIEYLKHSSFDNEILCTSNEINKNIVSELSHFRIFYANNVGSTVIKYPAILRKLALNKKIENSKADITIVWDFIPRLTRKPKNTHFIYYDHGCSWRYPQDNKTLNFLAMVDCGIAASHASSRIMELRFHPVFPIHTINNRLAIKNKENTKKNIKQNITLGTASRLVGLKGISIAILIVYELAKKCINTTLLIAGEGNIRKNLEELSHKLGVEDKIKFLGYQSDMVSFYEKIDLYLSTPVTEPFGLSCIESLSHGVPVIFPLIDGQPEAIKDGYCGIGLKPSVSIDEHEKLTGIDISFPHQVYDPINDQLTEPKLLSHLECVSAIERLLNDPPLYESMCKNAIEWSKENMNYEKFKTEFERVLKVLKNNS</sequence>
<dbReference type="InterPro" id="IPR001296">
    <property type="entry name" value="Glyco_trans_1"/>
</dbReference>
<comment type="caution">
    <text evidence="2">The sequence shown here is derived from an EMBL/GenBank/DDBJ whole genome shotgun (WGS) entry which is preliminary data.</text>
</comment>